<dbReference type="AlphaFoldDB" id="A0ABD6AVA3"/>
<dbReference type="Pfam" id="PF23957">
    <property type="entry name" value="DUF7286"/>
    <property type="match status" value="1"/>
</dbReference>
<evidence type="ECO:0000313" key="2">
    <source>
        <dbReference type="EMBL" id="MFD1513493.1"/>
    </source>
</evidence>
<reference evidence="2 3" key="1">
    <citation type="journal article" date="2019" name="Int. J. Syst. Evol. Microbiol.">
        <title>The Global Catalogue of Microorganisms (GCM) 10K type strain sequencing project: providing services to taxonomists for standard genome sequencing and annotation.</title>
        <authorList>
            <consortium name="The Broad Institute Genomics Platform"/>
            <consortium name="The Broad Institute Genome Sequencing Center for Infectious Disease"/>
            <person name="Wu L."/>
            <person name="Ma J."/>
        </authorList>
    </citation>
    <scope>NUCLEOTIDE SEQUENCE [LARGE SCALE GENOMIC DNA]</scope>
    <source>
        <strain evidence="2 3">CGMCC 1.12563</strain>
    </source>
</reference>
<dbReference type="InterPro" id="IPR055710">
    <property type="entry name" value="DUF7286"/>
</dbReference>
<organism evidence="2 3">
    <name type="scientific">Halomarina rubra</name>
    <dbReference type="NCBI Taxonomy" id="2071873"/>
    <lineage>
        <taxon>Archaea</taxon>
        <taxon>Methanobacteriati</taxon>
        <taxon>Methanobacteriota</taxon>
        <taxon>Stenosarchaea group</taxon>
        <taxon>Halobacteria</taxon>
        <taxon>Halobacteriales</taxon>
        <taxon>Natronomonadaceae</taxon>
        <taxon>Halomarina</taxon>
    </lineage>
</organism>
<protein>
    <submittedName>
        <fullName evidence="2">Uncharacterized protein</fullName>
    </submittedName>
</protein>
<comment type="caution">
    <text evidence="2">The sequence shown here is derived from an EMBL/GenBank/DDBJ whole genome shotgun (WGS) entry which is preliminary data.</text>
</comment>
<dbReference type="EMBL" id="JBHUDC010000004">
    <property type="protein sequence ID" value="MFD1513493.1"/>
    <property type="molecule type" value="Genomic_DNA"/>
</dbReference>
<proteinExistence type="predicted"/>
<feature type="region of interest" description="Disordered" evidence="1">
    <location>
        <begin position="609"/>
        <end position="657"/>
    </location>
</feature>
<sequence length="982" mass="104164">MRLADDTRGRIPFALLGVLLLVTSATVTTTHLVEPSRPADPAVDRAMREATATTQTALRDAVGAAARDAARNPVTHAAATPFGRVLNDSTTFRDALRLRVYLAASERLAAIRATSDGVVVRARLPAVDSPADLRAAKRRVHLSRSGPNGTALRVRIEGVQLRATDANRPVGEKRVDPTVTVASPVLELHDRVERFETRLDAGLDAPGFERRFTAGIYAVAWARGAAQYRGAPVANVVGNRHVALAANDAALGVQRATLGGADPEGDEALAAGWARALATDLAPGSIPGPVVEETLDRTERGLRRLDEGRREETVTVSPTAAADHALASLNESRVDRVVQRAYAADVRVVSAVSPTGRTVARDPTPGPNWTRVRVTTHTDRTVTPATRADAPGASVPDGWTAFRRYDRRVVARETTTARWRRGEETTTTRTVRTRTTRVSLAVVARHSPASRAPRRGVGGVYERGGALDGPNLLDVPSTALDRLVTARGGPDELARRAVGGTLDESAVRVVGERPAELRQWLRADVLALDRRVRNRSVTVSRADAGTYAVSPPARLANRLRANRTDLLDLPASYDGVAGKARVAVRRAYLDDLLGRLDARAADRAETRADLDESLGEHGSSLGQVRRSLDAATEAPRGRRTDATDGLGGPLAVSVDTAPSSLTLDPVAREKFGGGPGSVTPLDARNVNWVTVPYGAAAGPFADLLAPERRVSLRAAAGTLRASGHVPNGSTDEREALRGAVRDGVDAVRADLVDVLHETDACETSSDCRGVVAAGLSEWKFPAARALALANGSGPERVAAAAPVSATASRRLAATLRTTTHEALRADAARVPESAVSPVAEGNREVLREVAREVATSAGERATDRVLQRTVDRTLDSVPLGIPVAPVPGYWYATLNGWSVSVEGTYERLSVRSRRGVRDTVYVRDGSTVRLDVDDDGSRERLGTAPKVAFEASTTVVVVVPAGVRGVADVDGNRDERSPGYAG</sequence>
<name>A0ABD6AVA3_9EURY</name>
<gene>
    <name evidence="2" type="ORF">ACFSBT_09410</name>
</gene>
<keyword evidence="3" id="KW-1185">Reference proteome</keyword>
<evidence type="ECO:0000313" key="3">
    <source>
        <dbReference type="Proteomes" id="UP001597187"/>
    </source>
</evidence>
<accession>A0ABD6AVA3</accession>
<evidence type="ECO:0000256" key="1">
    <source>
        <dbReference type="SAM" id="MobiDB-lite"/>
    </source>
</evidence>
<dbReference type="Proteomes" id="UP001597187">
    <property type="component" value="Unassembled WGS sequence"/>
</dbReference>
<dbReference type="RefSeq" id="WP_250873471.1">
    <property type="nucleotide sequence ID" value="NZ_JALXFV010000004.1"/>
</dbReference>